<feature type="compositionally biased region" description="Polar residues" evidence="18">
    <location>
        <begin position="349"/>
        <end position="377"/>
    </location>
</feature>
<keyword evidence="11" id="KW-0509">mRNA transport</keyword>
<feature type="compositionally biased region" description="Basic and acidic residues" evidence="18">
    <location>
        <begin position="45"/>
        <end position="61"/>
    </location>
</feature>
<evidence type="ECO:0000256" key="17">
    <source>
        <dbReference type="ARBA" id="ARBA00023273"/>
    </source>
</evidence>
<dbReference type="GO" id="GO:0035145">
    <property type="term" value="C:exon-exon junction complex"/>
    <property type="evidence" value="ECO:0007669"/>
    <property type="project" value="InterPro"/>
</dbReference>
<reference evidence="20" key="1">
    <citation type="submission" date="2022-11" db="EMBL/GenBank/DDBJ databases">
        <authorList>
            <person name="Kikuchi T."/>
        </authorList>
    </citation>
    <scope>NUCLEOTIDE SEQUENCE</scope>
    <source>
        <strain evidence="20">PS1010</strain>
    </source>
</reference>
<evidence type="ECO:0000256" key="5">
    <source>
        <dbReference type="ARBA" id="ARBA00009548"/>
    </source>
</evidence>
<feature type="compositionally biased region" description="Basic and acidic residues" evidence="18">
    <location>
        <begin position="110"/>
        <end position="132"/>
    </location>
</feature>
<evidence type="ECO:0000256" key="11">
    <source>
        <dbReference type="ARBA" id="ARBA00022816"/>
    </source>
</evidence>
<keyword evidence="16" id="KW-0539">Nucleus</keyword>
<keyword evidence="8" id="KW-0963">Cytoplasm</keyword>
<evidence type="ECO:0000256" key="13">
    <source>
        <dbReference type="ARBA" id="ARBA00022884"/>
    </source>
</evidence>
<evidence type="ECO:0000256" key="7">
    <source>
        <dbReference type="ARBA" id="ARBA00022448"/>
    </source>
</evidence>
<feature type="compositionally biased region" description="Basic and acidic residues" evidence="18">
    <location>
        <begin position="90"/>
        <end position="100"/>
    </location>
</feature>
<dbReference type="PANTHER" id="PTHR13434:SF0">
    <property type="entry name" value="PROTEIN CASC3"/>
    <property type="match status" value="1"/>
</dbReference>
<keyword evidence="17" id="KW-0966">Cell projection</keyword>
<dbReference type="OrthoDB" id="657902at2759"/>
<keyword evidence="12" id="KW-0810">Translation regulation</keyword>
<dbReference type="GO" id="GO:0005681">
    <property type="term" value="C:spliceosomal complex"/>
    <property type="evidence" value="ECO:0007669"/>
    <property type="project" value="UniProtKB-KW"/>
</dbReference>
<keyword evidence="10" id="KW-0747">Spliceosome</keyword>
<keyword evidence="7" id="KW-0813">Transport</keyword>
<feature type="compositionally biased region" description="Polar residues" evidence="18">
    <location>
        <begin position="414"/>
        <end position="433"/>
    </location>
</feature>
<dbReference type="GO" id="GO:0006417">
    <property type="term" value="P:regulation of translation"/>
    <property type="evidence" value="ECO:0007669"/>
    <property type="project" value="UniProtKB-KW"/>
</dbReference>
<evidence type="ECO:0000256" key="18">
    <source>
        <dbReference type="SAM" id="MobiDB-lite"/>
    </source>
</evidence>
<evidence type="ECO:0000256" key="2">
    <source>
        <dbReference type="ARBA" id="ARBA00004279"/>
    </source>
</evidence>
<comment type="caution">
    <text evidence="20">The sequence shown here is derived from an EMBL/GenBank/DDBJ whole genome shotgun (WGS) entry which is preliminary data.</text>
</comment>
<dbReference type="Proteomes" id="UP001152747">
    <property type="component" value="Unassembled WGS sequence"/>
</dbReference>
<evidence type="ECO:0000256" key="6">
    <source>
        <dbReference type="ARBA" id="ARBA00019964"/>
    </source>
</evidence>
<dbReference type="GO" id="GO:0048471">
    <property type="term" value="C:perinuclear region of cytoplasm"/>
    <property type="evidence" value="ECO:0007669"/>
    <property type="project" value="UniProtKB-SubCell"/>
</dbReference>
<dbReference type="GO" id="GO:0051028">
    <property type="term" value="P:mRNA transport"/>
    <property type="evidence" value="ECO:0007669"/>
    <property type="project" value="UniProtKB-KW"/>
</dbReference>
<dbReference type="GO" id="GO:0008380">
    <property type="term" value="P:RNA splicing"/>
    <property type="evidence" value="ECO:0007669"/>
    <property type="project" value="UniProtKB-KW"/>
</dbReference>
<gene>
    <name evidence="20" type="ORF">CAMP_LOCUS938</name>
</gene>
<evidence type="ECO:0000256" key="14">
    <source>
        <dbReference type="ARBA" id="ARBA00023161"/>
    </source>
</evidence>
<evidence type="ECO:0000256" key="8">
    <source>
        <dbReference type="ARBA" id="ARBA00022490"/>
    </source>
</evidence>
<dbReference type="AlphaFoldDB" id="A0A9P1I4U8"/>
<dbReference type="GO" id="GO:0000184">
    <property type="term" value="P:nuclear-transcribed mRNA catabolic process, nonsense-mediated decay"/>
    <property type="evidence" value="ECO:0007669"/>
    <property type="project" value="UniProtKB-KW"/>
</dbReference>
<comment type="similarity">
    <text evidence="5">Belongs to the CASC3 family.</text>
</comment>
<evidence type="ECO:0000256" key="1">
    <source>
        <dbReference type="ARBA" id="ARBA00004210"/>
    </source>
</evidence>
<name>A0A9P1I4U8_9PELO</name>
<dbReference type="InterPro" id="IPR018545">
    <property type="entry name" value="Btz_dom"/>
</dbReference>
<feature type="region of interest" description="Disordered" evidence="18">
    <location>
        <begin position="1"/>
        <end position="377"/>
    </location>
</feature>
<dbReference type="SMART" id="SM01044">
    <property type="entry name" value="Btz"/>
    <property type="match status" value="1"/>
</dbReference>
<evidence type="ECO:0000256" key="4">
    <source>
        <dbReference type="ARBA" id="ARBA00004556"/>
    </source>
</evidence>
<evidence type="ECO:0000256" key="12">
    <source>
        <dbReference type="ARBA" id="ARBA00022845"/>
    </source>
</evidence>
<dbReference type="GO" id="GO:0030425">
    <property type="term" value="C:dendrite"/>
    <property type="evidence" value="ECO:0007669"/>
    <property type="project" value="UniProtKB-SubCell"/>
</dbReference>
<evidence type="ECO:0000256" key="9">
    <source>
        <dbReference type="ARBA" id="ARBA00022664"/>
    </source>
</evidence>
<protein>
    <recommendedName>
        <fullName evidence="6">Protein CASC3</fullName>
    </recommendedName>
</protein>
<keyword evidence="15" id="KW-0508">mRNA splicing</keyword>
<organism evidence="20 21">
    <name type="scientific">Caenorhabditis angaria</name>
    <dbReference type="NCBI Taxonomy" id="860376"/>
    <lineage>
        <taxon>Eukaryota</taxon>
        <taxon>Metazoa</taxon>
        <taxon>Ecdysozoa</taxon>
        <taxon>Nematoda</taxon>
        <taxon>Chromadorea</taxon>
        <taxon>Rhabditida</taxon>
        <taxon>Rhabditina</taxon>
        <taxon>Rhabditomorpha</taxon>
        <taxon>Rhabditoidea</taxon>
        <taxon>Rhabditidae</taxon>
        <taxon>Peloderinae</taxon>
        <taxon>Caenorhabditis</taxon>
    </lineage>
</organism>
<dbReference type="Pfam" id="PF09405">
    <property type="entry name" value="Btz"/>
    <property type="match status" value="1"/>
</dbReference>
<keyword evidence="13" id="KW-0694">RNA-binding</keyword>
<feature type="region of interest" description="Disordered" evidence="18">
    <location>
        <begin position="392"/>
        <end position="492"/>
    </location>
</feature>
<keyword evidence="21" id="KW-1185">Reference proteome</keyword>
<sequence>MAEDAEVAKVEEKKVEAESNENVEERPAEEKKVVEENAEPAKATVSDEKKEGNEPAQKNEDSETVENSAELDDDQQVENPAYIPKVGKFYMHDDDRRGEEVDGNLDSDDANDKKKSRADGLWKHDRFDEKFQRPKSKKQIVKKYGCDIRSDQKDGDASVEKETTAPESTEDDSDVKQVRQNRKDRKINTRPTNSRNAPTNRRRPMKKREREDTVDESNTEVEEKPAQRRNIQNNASKPQKKPVSRSSEEDEEEDDGGEIKKGQRRNQGPRSGTGIRRGFGGTTRLRGRVTQVAPRRHNPPSSSSYRNDVRDNDTSKPQQQQTHQQNASIPVRRFRGGVSRGGFTSRGSINSYYESNYRTRGSTRTPRDYNTSNSSRQINDDRFENHRRGVIRGGGFVRGSSIRGAPAPIHRGRNTTSRGGFVSRTDTSEQSDGYQRDFPPPVPARGAYRGGYNNNNNNSPVPRNASFPQRGGYTNGNDRGGYNHHNHQPKVYSQPPIQQTIVVPTNVPPPQMTRGTTHGGAVIPQQQQQQQRIRQPTDVVYFDPVQQQVNRAPVQSRVKKVIPIVDPNTNK</sequence>
<evidence type="ECO:0000256" key="10">
    <source>
        <dbReference type="ARBA" id="ARBA00022728"/>
    </source>
</evidence>
<dbReference type="EMBL" id="CANHGI010000001">
    <property type="protein sequence ID" value="CAI5438301.1"/>
    <property type="molecule type" value="Genomic_DNA"/>
</dbReference>
<feature type="compositionally biased region" description="Basic and acidic residues" evidence="18">
    <location>
        <begin position="144"/>
        <end position="164"/>
    </location>
</feature>
<proteinExistence type="inferred from homology"/>
<dbReference type="GO" id="GO:0016607">
    <property type="term" value="C:nuclear speck"/>
    <property type="evidence" value="ECO:0007669"/>
    <property type="project" value="UniProtKB-SubCell"/>
</dbReference>
<dbReference type="GO" id="GO:0006397">
    <property type="term" value="P:mRNA processing"/>
    <property type="evidence" value="ECO:0007669"/>
    <property type="project" value="UniProtKB-KW"/>
</dbReference>
<evidence type="ECO:0000313" key="21">
    <source>
        <dbReference type="Proteomes" id="UP001152747"/>
    </source>
</evidence>
<evidence type="ECO:0000256" key="3">
    <source>
        <dbReference type="ARBA" id="ARBA00004324"/>
    </source>
</evidence>
<keyword evidence="14" id="KW-0866">Nonsense-mediated mRNA decay</keyword>
<feature type="compositionally biased region" description="Polar residues" evidence="18">
    <location>
        <begin position="189"/>
        <end position="199"/>
    </location>
</feature>
<accession>A0A9P1I4U8</accession>
<comment type="subcellular location">
    <subcellularLocation>
        <location evidence="2">Cell projection</location>
        <location evidence="2">Dendrite</location>
    </subcellularLocation>
    <subcellularLocation>
        <location evidence="1">Cytoplasm</location>
        <location evidence="1">Stress granule</location>
    </subcellularLocation>
    <subcellularLocation>
        <location evidence="4">Cytoplasm</location>
        <location evidence="4">Perinuclear region</location>
    </subcellularLocation>
    <subcellularLocation>
        <location evidence="3">Nucleus speckle</location>
    </subcellularLocation>
</comment>
<dbReference type="InterPro" id="IPR028544">
    <property type="entry name" value="CASC3"/>
</dbReference>
<evidence type="ECO:0000256" key="15">
    <source>
        <dbReference type="ARBA" id="ARBA00023187"/>
    </source>
</evidence>
<keyword evidence="9" id="KW-0507">mRNA processing</keyword>
<dbReference type="PANTHER" id="PTHR13434">
    <property type="entry name" value="PROTEIN CASC3"/>
    <property type="match status" value="1"/>
</dbReference>
<feature type="domain" description="Btz" evidence="19">
    <location>
        <begin position="42"/>
        <end position="153"/>
    </location>
</feature>
<evidence type="ECO:0000259" key="19">
    <source>
        <dbReference type="SMART" id="SM01044"/>
    </source>
</evidence>
<evidence type="ECO:0000256" key="16">
    <source>
        <dbReference type="ARBA" id="ARBA00023242"/>
    </source>
</evidence>
<feature type="compositionally biased region" description="Basic and acidic residues" evidence="18">
    <location>
        <begin position="1"/>
        <end position="35"/>
    </location>
</feature>
<dbReference type="GO" id="GO:0010494">
    <property type="term" value="C:cytoplasmic stress granule"/>
    <property type="evidence" value="ECO:0007669"/>
    <property type="project" value="UniProtKB-SubCell"/>
</dbReference>
<dbReference type="GO" id="GO:0003729">
    <property type="term" value="F:mRNA binding"/>
    <property type="evidence" value="ECO:0007669"/>
    <property type="project" value="InterPro"/>
</dbReference>
<evidence type="ECO:0000313" key="20">
    <source>
        <dbReference type="EMBL" id="CAI5438301.1"/>
    </source>
</evidence>